<evidence type="ECO:0000259" key="5">
    <source>
        <dbReference type="PROSITE" id="PS50600"/>
    </source>
</evidence>
<dbReference type="EMBL" id="SNRW01027783">
    <property type="protein sequence ID" value="KAA6359858.1"/>
    <property type="molecule type" value="Genomic_DNA"/>
</dbReference>
<comment type="similarity">
    <text evidence="1">Belongs to the peptidase C48 family.</text>
</comment>
<protein>
    <submittedName>
        <fullName evidence="6">Putative Sentrin-specific protease 8</fullName>
    </submittedName>
</protein>
<proteinExistence type="inferred from homology"/>
<evidence type="ECO:0000256" key="3">
    <source>
        <dbReference type="ARBA" id="ARBA00022801"/>
    </source>
</evidence>
<organism evidence="6 7">
    <name type="scientific">Streblomastix strix</name>
    <dbReference type="NCBI Taxonomy" id="222440"/>
    <lineage>
        <taxon>Eukaryota</taxon>
        <taxon>Metamonada</taxon>
        <taxon>Preaxostyla</taxon>
        <taxon>Oxymonadida</taxon>
        <taxon>Streblomastigidae</taxon>
        <taxon>Streblomastix</taxon>
    </lineage>
</organism>
<dbReference type="Proteomes" id="UP000324800">
    <property type="component" value="Unassembled WGS sequence"/>
</dbReference>
<keyword evidence="3" id="KW-0378">Hydrolase</keyword>
<dbReference type="PANTHER" id="PTHR46468">
    <property type="entry name" value="SENTRIN-SPECIFIC PROTEASE 8"/>
    <property type="match status" value="1"/>
</dbReference>
<dbReference type="SUPFAM" id="SSF54001">
    <property type="entry name" value="Cysteine proteinases"/>
    <property type="match status" value="1"/>
</dbReference>
<sequence>MSKQEFPVLVFDNASIYQEHLDSLNQGSWLLDPIFDFLFSYIQAQKNENKDGKVQQEKICLVSQSTSYLMMNIDSATDFNSFFDGLELKSKQIICLPVSNSTDPTQVGGSHFSLLVYSQDAKILGDLSNDNSNGPIFLHFDSSGNQNQSFAKKLCQKLSIHILGSYDKKIFSNAISPQQTNSYDCGVYVMAIVQFLFDVLTGRIDGECTRSALFTAVTPQKVTKFRKEIKNLIIELAKNYHFQ</sequence>
<keyword evidence="4" id="KW-0788">Thiol protease</keyword>
<comment type="caution">
    <text evidence="6">The sequence shown here is derived from an EMBL/GenBank/DDBJ whole genome shotgun (WGS) entry which is preliminary data.</text>
</comment>
<dbReference type="InterPro" id="IPR003653">
    <property type="entry name" value="Peptidase_C48_C"/>
</dbReference>
<evidence type="ECO:0000256" key="2">
    <source>
        <dbReference type="ARBA" id="ARBA00022670"/>
    </source>
</evidence>
<gene>
    <name evidence="6" type="ORF">EZS28_044615</name>
</gene>
<evidence type="ECO:0000256" key="1">
    <source>
        <dbReference type="ARBA" id="ARBA00005234"/>
    </source>
</evidence>
<dbReference type="GO" id="GO:0000338">
    <property type="term" value="P:protein deneddylation"/>
    <property type="evidence" value="ECO:0007669"/>
    <property type="project" value="TreeGrafter"/>
</dbReference>
<evidence type="ECO:0000313" key="6">
    <source>
        <dbReference type="EMBL" id="KAA6359858.1"/>
    </source>
</evidence>
<dbReference type="AlphaFoldDB" id="A0A5J4TNF4"/>
<reference evidence="6 7" key="1">
    <citation type="submission" date="2019-03" db="EMBL/GenBank/DDBJ databases">
        <title>Single cell metagenomics reveals metabolic interactions within the superorganism composed of flagellate Streblomastix strix and complex community of Bacteroidetes bacteria on its surface.</title>
        <authorList>
            <person name="Treitli S.C."/>
            <person name="Kolisko M."/>
            <person name="Husnik F."/>
            <person name="Keeling P."/>
            <person name="Hampl V."/>
        </authorList>
    </citation>
    <scope>NUCLEOTIDE SEQUENCE [LARGE SCALE GENOMIC DNA]</scope>
    <source>
        <strain evidence="6">ST1C</strain>
    </source>
</reference>
<evidence type="ECO:0000313" key="7">
    <source>
        <dbReference type="Proteomes" id="UP000324800"/>
    </source>
</evidence>
<evidence type="ECO:0000256" key="4">
    <source>
        <dbReference type="ARBA" id="ARBA00022807"/>
    </source>
</evidence>
<dbReference type="PROSITE" id="PS50600">
    <property type="entry name" value="ULP_PROTEASE"/>
    <property type="match status" value="1"/>
</dbReference>
<dbReference type="OrthoDB" id="5065855at2759"/>
<name>A0A5J4TNF4_9EUKA</name>
<dbReference type="Gene3D" id="3.40.395.10">
    <property type="entry name" value="Adenoviral Proteinase, Chain A"/>
    <property type="match status" value="1"/>
</dbReference>
<dbReference type="GO" id="GO:0019784">
    <property type="term" value="F:deNEDDylase activity"/>
    <property type="evidence" value="ECO:0007669"/>
    <property type="project" value="InterPro"/>
</dbReference>
<feature type="domain" description="Ubiquitin-like protease family profile" evidence="5">
    <location>
        <begin position="14"/>
        <end position="196"/>
    </location>
</feature>
<dbReference type="Pfam" id="PF02902">
    <property type="entry name" value="Peptidase_C48"/>
    <property type="match status" value="1"/>
</dbReference>
<dbReference type="GO" id="GO:0008234">
    <property type="term" value="F:cysteine-type peptidase activity"/>
    <property type="evidence" value="ECO:0007669"/>
    <property type="project" value="UniProtKB-KW"/>
</dbReference>
<dbReference type="PANTHER" id="PTHR46468:SF1">
    <property type="entry name" value="SENTRIN-SPECIFIC PROTEASE 8"/>
    <property type="match status" value="1"/>
</dbReference>
<dbReference type="GO" id="GO:0006508">
    <property type="term" value="P:proteolysis"/>
    <property type="evidence" value="ECO:0007669"/>
    <property type="project" value="UniProtKB-KW"/>
</dbReference>
<accession>A0A5J4TNF4</accession>
<dbReference type="InterPro" id="IPR038765">
    <property type="entry name" value="Papain-like_cys_pep_sf"/>
</dbReference>
<keyword evidence="2 6" id="KW-0645">Protease</keyword>
<dbReference type="InterPro" id="IPR044613">
    <property type="entry name" value="Nep1/2-like"/>
</dbReference>